<sequence length="268" mass="29643">MQEATPVESVEIDPTTARSVDADQATAESRIQSTRQRYLAMSASRSELFDFQDDFQDDEQGDEQGDGQSDQLQKQMEPAGNQFAMANDEMSAALDGDLYPAEGVPADAYYEAEETQDSSPSAIEMTAPALDSPAEWDTFEAPPEAKEIGNTPVETETLAIIWQYFHDKILENQCTSQSQEIREFVDSYLSPAQQRRQLPAIVESLARELAREATARGEDVSLDVQSSLCILEQLSLSLGRASPFEDMYTSDEEELLEQLATTETNNGA</sequence>
<keyword evidence="3" id="KW-1185">Reference proteome</keyword>
<comment type="caution">
    <text evidence="2">The sequence shown here is derived from an EMBL/GenBank/DDBJ whole genome shotgun (WGS) entry which is preliminary data.</text>
</comment>
<accession>A0AAD5M8W9</accession>
<name>A0AAD5M8W9_PYTIN</name>
<reference evidence="2" key="1">
    <citation type="submission" date="2021-12" db="EMBL/GenBank/DDBJ databases">
        <title>Prjna785345.</title>
        <authorList>
            <person name="Rujirawat T."/>
            <person name="Krajaejun T."/>
        </authorList>
    </citation>
    <scope>NUCLEOTIDE SEQUENCE</scope>
    <source>
        <strain evidence="2">Pi057C3</strain>
    </source>
</reference>
<gene>
    <name evidence="2" type="ORF">P43SY_005211</name>
</gene>
<feature type="region of interest" description="Disordered" evidence="1">
    <location>
        <begin position="1"/>
        <end position="31"/>
    </location>
</feature>
<organism evidence="2 3">
    <name type="scientific">Pythium insidiosum</name>
    <name type="common">Pythiosis disease agent</name>
    <dbReference type="NCBI Taxonomy" id="114742"/>
    <lineage>
        <taxon>Eukaryota</taxon>
        <taxon>Sar</taxon>
        <taxon>Stramenopiles</taxon>
        <taxon>Oomycota</taxon>
        <taxon>Peronosporomycetes</taxon>
        <taxon>Pythiales</taxon>
        <taxon>Pythiaceae</taxon>
        <taxon>Pythium</taxon>
    </lineage>
</organism>
<proteinExistence type="predicted"/>
<feature type="compositionally biased region" description="Acidic residues" evidence="1">
    <location>
        <begin position="50"/>
        <end position="65"/>
    </location>
</feature>
<evidence type="ECO:0000313" key="2">
    <source>
        <dbReference type="EMBL" id="KAJ0406978.1"/>
    </source>
</evidence>
<protein>
    <submittedName>
        <fullName evidence="2">Uncharacterized protein</fullName>
    </submittedName>
</protein>
<dbReference type="EMBL" id="JAKCXM010000026">
    <property type="protein sequence ID" value="KAJ0406978.1"/>
    <property type="molecule type" value="Genomic_DNA"/>
</dbReference>
<dbReference type="AlphaFoldDB" id="A0AAD5M8W9"/>
<feature type="region of interest" description="Disordered" evidence="1">
    <location>
        <begin position="49"/>
        <end position="82"/>
    </location>
</feature>
<dbReference type="Proteomes" id="UP001209570">
    <property type="component" value="Unassembled WGS sequence"/>
</dbReference>
<evidence type="ECO:0000256" key="1">
    <source>
        <dbReference type="SAM" id="MobiDB-lite"/>
    </source>
</evidence>
<evidence type="ECO:0000313" key="3">
    <source>
        <dbReference type="Proteomes" id="UP001209570"/>
    </source>
</evidence>